<dbReference type="CDD" id="cd13925">
    <property type="entry name" value="RPF"/>
    <property type="match status" value="1"/>
</dbReference>
<proteinExistence type="inferred from homology"/>
<keyword evidence="2" id="KW-0378">Hydrolase</keyword>
<dbReference type="EMBL" id="VAWA01000003">
    <property type="protein sequence ID" value="TLP79008.1"/>
    <property type="molecule type" value="Genomic_DNA"/>
</dbReference>
<evidence type="ECO:0000313" key="7">
    <source>
        <dbReference type="Proteomes" id="UP000306544"/>
    </source>
</evidence>
<feature type="compositionally biased region" description="Low complexity" evidence="3">
    <location>
        <begin position="304"/>
        <end position="339"/>
    </location>
</feature>
<dbReference type="InterPro" id="IPR011055">
    <property type="entry name" value="Dup_hybrid_motif"/>
</dbReference>
<evidence type="ECO:0000256" key="4">
    <source>
        <dbReference type="SAM" id="SignalP"/>
    </source>
</evidence>
<dbReference type="OrthoDB" id="1099523at2"/>
<dbReference type="InterPro" id="IPR023346">
    <property type="entry name" value="Lysozyme-like_dom_sf"/>
</dbReference>
<sequence>MPKKLPAAAVGALAAGLTLPFTAAVADAAPMTPQLQPLSGSAGQGSALSNGIMIPASNHVGQFVQPLTGTFTFSSPYGPRCSSTPGASAYHLGQDLVAPDGTPFRAIAAGTVVSTQDGTSSRAGHVMIRHNIGGKTYDSRYLHVWNGTSHVRVGDSVRAGQVIGLVGSSGISSAPHLHLEIWEGGWLSGTALDPQVFLAARGVDMRAAAARVFLPSVCDSSGSSGTGPASGSSSSGSSSSSSSAMQVRAGVHLNARSGPGTNHGVVSVLPPGTAVNVTGTQNGWSSFQRNGRTLWVSSSFLTSASSSSSSSGSSSSGSSSSGSSSSSSSGSSSSSSSGSARVTAGVNMRSGPGTSHGVIRMLSAGTSVEVLGSRSGWYQVRVGGSTGWVWEDFLDVRSAPSSSSSGSSTASSGSSTSSSSSTSGSTGSGSGSTSGRTGPTSGQHAQSAHGPYSSAWDRLAQCESSGNWSINTGNGYFGGLQFSESSWRWVGGSGLPHQASKQEQIERAYQLWQRQGWGAWPACSQRLGLSGNPGGWGNSYFNIHAVTQTSSATTSAGQWRATYSVPLREEPSSSADKLAQIPRGEVLRTGERRGSWVQVEHDGAVGWVNTAYVMSV</sequence>
<dbReference type="PANTHER" id="PTHR34408">
    <property type="entry name" value="FAMILY PROTEIN, PUTATIVE-RELATED"/>
    <property type="match status" value="1"/>
</dbReference>
<evidence type="ECO:0000313" key="6">
    <source>
        <dbReference type="EMBL" id="TLP79008.1"/>
    </source>
</evidence>
<protein>
    <recommendedName>
        <fullName evidence="5">SH3b domain-containing protein</fullName>
    </recommendedName>
</protein>
<dbReference type="CDD" id="cd12797">
    <property type="entry name" value="M23_peptidase"/>
    <property type="match status" value="1"/>
</dbReference>
<dbReference type="InterPro" id="IPR016047">
    <property type="entry name" value="M23ase_b-sheet_dom"/>
</dbReference>
<keyword evidence="4" id="KW-0732">Signal</keyword>
<dbReference type="InterPro" id="IPR003646">
    <property type="entry name" value="SH3-like_bac-type"/>
</dbReference>
<comment type="similarity">
    <text evidence="1">Belongs to the transglycosylase family. Rpf subfamily.</text>
</comment>
<feature type="domain" description="SH3b" evidence="5">
    <location>
        <begin position="337"/>
        <end position="398"/>
    </location>
</feature>
<dbReference type="InterPro" id="IPR052354">
    <property type="entry name" value="Cell_Wall_Dynamics_Protein"/>
</dbReference>
<dbReference type="GO" id="GO:0016787">
    <property type="term" value="F:hydrolase activity"/>
    <property type="evidence" value="ECO:0007669"/>
    <property type="project" value="UniProtKB-KW"/>
</dbReference>
<keyword evidence="7" id="KW-1185">Reference proteome</keyword>
<dbReference type="SUPFAM" id="SSF53955">
    <property type="entry name" value="Lysozyme-like"/>
    <property type="match status" value="1"/>
</dbReference>
<feature type="chain" id="PRO_5039606087" description="SH3b domain-containing protein" evidence="4">
    <location>
        <begin position="24"/>
        <end position="616"/>
    </location>
</feature>
<feature type="compositionally biased region" description="Low complexity" evidence="3">
    <location>
        <begin position="399"/>
        <end position="425"/>
    </location>
</feature>
<feature type="compositionally biased region" description="Low complexity" evidence="3">
    <location>
        <begin position="433"/>
        <end position="442"/>
    </location>
</feature>
<dbReference type="PANTHER" id="PTHR34408:SF1">
    <property type="entry name" value="GLYCOSYL HYDROLASE FAMILY 19 DOMAIN-CONTAINING PROTEIN HI_1415"/>
    <property type="match status" value="1"/>
</dbReference>
<feature type="domain" description="SH3b" evidence="5">
    <location>
        <begin position="237"/>
        <end position="305"/>
    </location>
</feature>
<accession>A0A5R9AK90</accession>
<dbReference type="Pfam" id="PF06737">
    <property type="entry name" value="Transglycosylas"/>
    <property type="match status" value="1"/>
</dbReference>
<feature type="compositionally biased region" description="Low complexity" evidence="3">
    <location>
        <begin position="221"/>
        <end position="243"/>
    </location>
</feature>
<dbReference type="AlphaFoldDB" id="A0A5R9AK90"/>
<evidence type="ECO:0000256" key="1">
    <source>
        <dbReference type="ARBA" id="ARBA00010830"/>
    </source>
</evidence>
<dbReference type="Pfam" id="PF01551">
    <property type="entry name" value="Peptidase_M23"/>
    <property type="match status" value="1"/>
</dbReference>
<feature type="domain" description="SH3b" evidence="5">
    <location>
        <begin position="549"/>
        <end position="616"/>
    </location>
</feature>
<comment type="caution">
    <text evidence="6">The sequence shown here is derived from an EMBL/GenBank/DDBJ whole genome shotgun (WGS) entry which is preliminary data.</text>
</comment>
<dbReference type="SMART" id="SM00287">
    <property type="entry name" value="SH3b"/>
    <property type="match status" value="3"/>
</dbReference>
<feature type="region of interest" description="Disordered" evidence="3">
    <location>
        <begin position="304"/>
        <end position="352"/>
    </location>
</feature>
<dbReference type="Gene3D" id="2.70.70.10">
    <property type="entry name" value="Glucose Permease (Domain IIA)"/>
    <property type="match status" value="1"/>
</dbReference>
<dbReference type="Proteomes" id="UP000306544">
    <property type="component" value="Unassembled WGS sequence"/>
</dbReference>
<dbReference type="SUPFAM" id="SSF51261">
    <property type="entry name" value="Duplicated hybrid motif"/>
    <property type="match status" value="1"/>
</dbReference>
<dbReference type="Gene3D" id="1.10.530.10">
    <property type="match status" value="1"/>
</dbReference>
<evidence type="ECO:0000256" key="3">
    <source>
        <dbReference type="SAM" id="MobiDB-lite"/>
    </source>
</evidence>
<gene>
    <name evidence="6" type="ORF">FEF27_03920</name>
</gene>
<evidence type="ECO:0000259" key="5">
    <source>
        <dbReference type="PROSITE" id="PS51781"/>
    </source>
</evidence>
<name>A0A5R9AK90_9MICC</name>
<feature type="signal peptide" evidence="4">
    <location>
        <begin position="1"/>
        <end position="23"/>
    </location>
</feature>
<dbReference type="InterPro" id="IPR010618">
    <property type="entry name" value="RPF"/>
</dbReference>
<feature type="region of interest" description="Disordered" evidence="3">
    <location>
        <begin position="399"/>
        <end position="450"/>
    </location>
</feature>
<reference evidence="6 7" key="1">
    <citation type="submission" date="2019-05" db="EMBL/GenBank/DDBJ databases">
        <title>Nesterenkonia sp. GY239, isolated from the Southern Atlantic Ocean.</title>
        <authorList>
            <person name="Zhang G."/>
        </authorList>
    </citation>
    <scope>NUCLEOTIDE SEQUENCE [LARGE SCALE GENOMIC DNA]</scope>
    <source>
        <strain evidence="6 7">GY239</strain>
    </source>
</reference>
<organism evidence="6 7">
    <name type="scientific">Nesterenkonia sphaerica</name>
    <dbReference type="NCBI Taxonomy" id="1804988"/>
    <lineage>
        <taxon>Bacteria</taxon>
        <taxon>Bacillati</taxon>
        <taxon>Actinomycetota</taxon>
        <taxon>Actinomycetes</taxon>
        <taxon>Micrococcales</taxon>
        <taxon>Micrococcaceae</taxon>
        <taxon>Nesterenkonia</taxon>
    </lineage>
</organism>
<dbReference type="Gene3D" id="2.30.30.40">
    <property type="entry name" value="SH3 Domains"/>
    <property type="match status" value="3"/>
</dbReference>
<dbReference type="PROSITE" id="PS51781">
    <property type="entry name" value="SH3B"/>
    <property type="match status" value="3"/>
</dbReference>
<evidence type="ECO:0000256" key="2">
    <source>
        <dbReference type="ARBA" id="ARBA00022801"/>
    </source>
</evidence>
<feature type="region of interest" description="Disordered" evidence="3">
    <location>
        <begin position="221"/>
        <end position="247"/>
    </location>
</feature>
<dbReference type="Pfam" id="PF08239">
    <property type="entry name" value="SH3_3"/>
    <property type="match status" value="3"/>
</dbReference>